<evidence type="ECO:0000313" key="1">
    <source>
        <dbReference type="EMBL" id="RKR02588.1"/>
    </source>
</evidence>
<gene>
    <name evidence="1" type="ORF">C7446_2306</name>
</gene>
<keyword evidence="2" id="KW-1185">Reference proteome</keyword>
<sequence length="203" mass="21752">MKFSPSELSFLPDALLEAYRKAGSLPDDLVSISDDQYREYALSSTPAGKVLSADSNGMPAWVDVPTPEPQPAETRRASAIARIDTRAGAVRAAYASDGILVDAEYQQALTAAQNWDAAGRPADDVPDDVQAWADATGNDAGWAADDIISTAEAWSHALSQIRRVRLTGKEAIRAAADDADFDALAQQYIDQLEQIEAAVPEDM</sequence>
<proteinExistence type="predicted"/>
<dbReference type="AlphaFoldDB" id="A0A420WVJ7"/>
<dbReference type="InterPro" id="IPR003458">
    <property type="entry name" value="Phage_T4_Gp38_tail_assem"/>
</dbReference>
<protein>
    <recommendedName>
        <fullName evidence="3">Tail assembly chaperone</fullName>
    </recommendedName>
</protein>
<name>A0A420WVJ7_9GAMM</name>
<dbReference type="EMBL" id="RBIN01000006">
    <property type="protein sequence ID" value="RKR02588.1"/>
    <property type="molecule type" value="Genomic_DNA"/>
</dbReference>
<accession>A0A420WVJ7</accession>
<reference evidence="1 2" key="1">
    <citation type="submission" date="2018-10" db="EMBL/GenBank/DDBJ databases">
        <title>Genomic Encyclopedia of Type Strains, Phase IV (KMG-IV): sequencing the most valuable type-strain genomes for metagenomic binning, comparative biology and taxonomic classification.</title>
        <authorList>
            <person name="Goeker M."/>
        </authorList>
    </citation>
    <scope>NUCLEOTIDE SEQUENCE [LARGE SCALE GENOMIC DNA]</scope>
    <source>
        <strain evidence="1 2">DSM 23229</strain>
    </source>
</reference>
<evidence type="ECO:0000313" key="2">
    <source>
        <dbReference type="Proteomes" id="UP000281975"/>
    </source>
</evidence>
<dbReference type="RefSeq" id="WP_147408757.1">
    <property type="nucleotide sequence ID" value="NZ_RBIN01000006.1"/>
</dbReference>
<dbReference type="Pfam" id="PF02413">
    <property type="entry name" value="Caudo_TAP"/>
    <property type="match status" value="1"/>
</dbReference>
<dbReference type="Proteomes" id="UP000281975">
    <property type="component" value="Unassembled WGS sequence"/>
</dbReference>
<comment type="caution">
    <text evidence="1">The sequence shown here is derived from an EMBL/GenBank/DDBJ whole genome shotgun (WGS) entry which is preliminary data.</text>
</comment>
<dbReference type="OrthoDB" id="8596093at2"/>
<organism evidence="1 2">
    <name type="scientific">Kushneria sinocarnis</name>
    <dbReference type="NCBI Taxonomy" id="595502"/>
    <lineage>
        <taxon>Bacteria</taxon>
        <taxon>Pseudomonadati</taxon>
        <taxon>Pseudomonadota</taxon>
        <taxon>Gammaproteobacteria</taxon>
        <taxon>Oceanospirillales</taxon>
        <taxon>Halomonadaceae</taxon>
        <taxon>Kushneria</taxon>
    </lineage>
</organism>
<evidence type="ECO:0008006" key="3">
    <source>
        <dbReference type="Google" id="ProtNLM"/>
    </source>
</evidence>